<comment type="caution">
    <text evidence="1">The sequence shown here is derived from an EMBL/GenBank/DDBJ whole genome shotgun (WGS) entry which is preliminary data.</text>
</comment>
<evidence type="ECO:0008006" key="3">
    <source>
        <dbReference type="Google" id="ProtNLM"/>
    </source>
</evidence>
<dbReference type="AlphaFoldDB" id="A0A163FXT5"/>
<dbReference type="InterPro" id="IPR032675">
    <property type="entry name" value="LRR_dom_sf"/>
</dbReference>
<dbReference type="Proteomes" id="UP000076837">
    <property type="component" value="Unassembled WGS sequence"/>
</dbReference>
<organism evidence="1 2">
    <name type="scientific">Didymella rabiei</name>
    <name type="common">Chickpea ascochyta blight fungus</name>
    <name type="synonym">Mycosphaerella rabiei</name>
    <dbReference type="NCBI Taxonomy" id="5454"/>
    <lineage>
        <taxon>Eukaryota</taxon>
        <taxon>Fungi</taxon>
        <taxon>Dikarya</taxon>
        <taxon>Ascomycota</taxon>
        <taxon>Pezizomycotina</taxon>
        <taxon>Dothideomycetes</taxon>
        <taxon>Pleosporomycetidae</taxon>
        <taxon>Pleosporales</taxon>
        <taxon>Pleosporineae</taxon>
        <taxon>Didymellaceae</taxon>
        <taxon>Ascochyta</taxon>
    </lineage>
</organism>
<proteinExistence type="predicted"/>
<keyword evidence="2" id="KW-1185">Reference proteome</keyword>
<dbReference type="SUPFAM" id="SSF52047">
    <property type="entry name" value="RNI-like"/>
    <property type="match status" value="1"/>
</dbReference>
<dbReference type="Gene3D" id="3.80.10.10">
    <property type="entry name" value="Ribonuclease Inhibitor"/>
    <property type="match status" value="1"/>
</dbReference>
<protein>
    <recommendedName>
        <fullName evidence="3">F-box domain-containing protein</fullName>
    </recommendedName>
</protein>
<evidence type="ECO:0000313" key="1">
    <source>
        <dbReference type="EMBL" id="KZM24585.1"/>
    </source>
</evidence>
<gene>
    <name evidence="1" type="ORF">ST47_g4310</name>
</gene>
<evidence type="ECO:0000313" key="2">
    <source>
        <dbReference type="Proteomes" id="UP000076837"/>
    </source>
</evidence>
<sequence length="460" mass="51875">MAAVRAFTSILPAEMQHMIFSRLPKSDLKNVRFIDLIDNDTQKIVSILNSDPNGILDNQQAKVSLLVLLGALLRNCLTTFDSREYVLSNHDLGILLRNQTQIQDLAVSLNAERGGPPGVNYVRDTLSVLKTLHVRVLGSEHYAYQGEAHSAPNDFDAWVLPRQTPLLMLRTIVLSEVRLSESPRSIVDCLYLPDLWLLRIHGCDNIEPLLRSFSTAFKKTHRMSLETLEIHAFRSSISLPRVAAELLRAVTGLRTVKLGFSNGDLFELESLMGCGQTIETLEISHKDPKRRYSPQKLQQLTSSCPNLTSIGLNLVSLSRTIRAMRPYEPLQVSTSANSEPALHKFTRSLQVLAQLPRLERLCLTHRLRRSRIYNASERRWHYAQVADEIMRVLADNGSPVHVLQFCPTWTYDDDIHNVVFDESGHAWPRYTYKRGVVSLFGDSSAGTRTVAVPVKDDTSD</sequence>
<name>A0A163FXT5_DIDRA</name>
<reference evidence="1 2" key="1">
    <citation type="journal article" date="2016" name="Sci. Rep.">
        <title>Draft genome sequencing and secretome analysis of fungal phytopathogen Ascochyta rabiei provides insight into the necrotrophic effector repertoire.</title>
        <authorList>
            <person name="Verma S."/>
            <person name="Gazara R.K."/>
            <person name="Nizam S."/>
            <person name="Parween S."/>
            <person name="Chattopadhyay D."/>
            <person name="Verma P.K."/>
        </authorList>
    </citation>
    <scope>NUCLEOTIDE SEQUENCE [LARGE SCALE GENOMIC DNA]</scope>
    <source>
        <strain evidence="1 2">ArDII</strain>
    </source>
</reference>
<dbReference type="EMBL" id="JYNV01000155">
    <property type="protein sequence ID" value="KZM24585.1"/>
    <property type="molecule type" value="Genomic_DNA"/>
</dbReference>
<accession>A0A163FXT5</accession>